<protein>
    <recommendedName>
        <fullName evidence="3">TIGR04086 family membrane protein</fullName>
    </recommendedName>
</protein>
<proteinExistence type="predicted"/>
<keyword evidence="1" id="KW-0472">Membrane</keyword>
<keyword evidence="1" id="KW-1133">Transmembrane helix</keyword>
<dbReference type="InterPro" id="IPR023804">
    <property type="entry name" value="DUF3792_TM"/>
</dbReference>
<sequence length="136" mass="13923">MKRAKNKPKNEPVGYLKFVRPLLVGCGVGAAVCAVILMALALAMSIKDLPQSLVEPLAVFAVALGAFCGGFCSAKIVREKGLLLGICCGAVLFCVLAFFGVGGEGFGTAGLIRLAVIPLCGGVGGILGVNTRSRRK</sequence>
<feature type="transmembrane region" description="Helical" evidence="1">
    <location>
        <begin position="111"/>
        <end position="129"/>
    </location>
</feature>
<gene>
    <name evidence="2" type="ORF">AULFYP135_00827</name>
</gene>
<evidence type="ECO:0000256" key="1">
    <source>
        <dbReference type="SAM" id="Phobius"/>
    </source>
</evidence>
<name>A0A6N2S973_9FIRM</name>
<feature type="transmembrane region" description="Helical" evidence="1">
    <location>
        <begin position="56"/>
        <end position="74"/>
    </location>
</feature>
<dbReference type="NCBIfam" id="TIGR04086">
    <property type="entry name" value="TIGR04086_membr"/>
    <property type="match status" value="1"/>
</dbReference>
<dbReference type="EMBL" id="CACRSL010000003">
    <property type="protein sequence ID" value="VYS89967.1"/>
    <property type="molecule type" value="Genomic_DNA"/>
</dbReference>
<accession>A0A6N2S973</accession>
<keyword evidence="1" id="KW-0812">Transmembrane</keyword>
<dbReference type="AlphaFoldDB" id="A0A6N2S973"/>
<feature type="transmembrane region" description="Helical" evidence="1">
    <location>
        <begin position="81"/>
        <end position="99"/>
    </location>
</feature>
<reference evidence="2" key="1">
    <citation type="submission" date="2019-11" db="EMBL/GenBank/DDBJ databases">
        <authorList>
            <person name="Feng L."/>
        </authorList>
    </citation>
    <scope>NUCLEOTIDE SEQUENCE</scope>
    <source>
        <strain evidence="2">AundefinedLFYP135</strain>
    </source>
</reference>
<evidence type="ECO:0008006" key="3">
    <source>
        <dbReference type="Google" id="ProtNLM"/>
    </source>
</evidence>
<evidence type="ECO:0000313" key="2">
    <source>
        <dbReference type="EMBL" id="VYS89967.1"/>
    </source>
</evidence>
<feature type="transmembrane region" description="Helical" evidence="1">
    <location>
        <begin position="21"/>
        <end position="44"/>
    </location>
</feature>
<dbReference type="Pfam" id="PF12670">
    <property type="entry name" value="DUF3792"/>
    <property type="match status" value="1"/>
</dbReference>
<organism evidence="2">
    <name type="scientific">uncultured Anaerotruncus sp</name>
    <dbReference type="NCBI Taxonomy" id="905011"/>
    <lineage>
        <taxon>Bacteria</taxon>
        <taxon>Bacillati</taxon>
        <taxon>Bacillota</taxon>
        <taxon>Clostridia</taxon>
        <taxon>Eubacteriales</taxon>
        <taxon>Oscillospiraceae</taxon>
        <taxon>Anaerotruncus</taxon>
        <taxon>environmental samples</taxon>
    </lineage>
</organism>